<dbReference type="InterPro" id="IPR019342">
    <property type="entry name" value="NADH_UbQ_OxRdtase_FeS-su5"/>
</dbReference>
<dbReference type="Pfam" id="PF10200">
    <property type="entry name" value="Ndufs5"/>
    <property type="match status" value="1"/>
</dbReference>
<evidence type="ECO:0000256" key="1">
    <source>
        <dbReference type="ARBA" id="ARBA00003195"/>
    </source>
</evidence>
<comment type="caution">
    <text evidence="13">The sequence shown here is derived from an EMBL/GenBank/DDBJ whole genome shotgun (WGS) entry which is preliminary data.</text>
</comment>
<keyword evidence="6" id="KW-0679">Respiratory chain</keyword>
<evidence type="ECO:0000256" key="4">
    <source>
        <dbReference type="ARBA" id="ARBA00007372"/>
    </source>
</evidence>
<evidence type="ECO:0000256" key="3">
    <source>
        <dbReference type="ARBA" id="ARBA00004637"/>
    </source>
</evidence>
<feature type="disulfide bond" evidence="12">
    <location>
        <begin position="85"/>
        <end position="118"/>
    </location>
</feature>
<accession>A0AA39IMG6</accession>
<keyword evidence="5" id="KW-0813">Transport</keyword>
<evidence type="ECO:0000313" key="13">
    <source>
        <dbReference type="EMBL" id="KAK0426345.1"/>
    </source>
</evidence>
<evidence type="ECO:0008006" key="15">
    <source>
        <dbReference type="Google" id="ProtNLM"/>
    </source>
</evidence>
<gene>
    <name evidence="13" type="ORF">QR680_009658</name>
</gene>
<keyword evidence="14" id="KW-1185">Reference proteome</keyword>
<feature type="disulfide bond" evidence="12">
    <location>
        <begin position="95"/>
        <end position="108"/>
    </location>
</feature>
<proteinExistence type="inferred from homology"/>
<evidence type="ECO:0000313" key="14">
    <source>
        <dbReference type="Proteomes" id="UP001175271"/>
    </source>
</evidence>
<dbReference type="AlphaFoldDB" id="A0AA39IMG6"/>
<keyword evidence="7" id="KW-0999">Mitochondrion inner membrane</keyword>
<reference evidence="13" key="1">
    <citation type="submission" date="2023-06" db="EMBL/GenBank/DDBJ databases">
        <title>Genomic analysis of the entomopathogenic nematode Steinernema hermaphroditum.</title>
        <authorList>
            <person name="Schwarz E.M."/>
            <person name="Heppert J.K."/>
            <person name="Baniya A."/>
            <person name="Schwartz H.T."/>
            <person name="Tan C.-H."/>
            <person name="Antoshechkin I."/>
            <person name="Sternberg P.W."/>
            <person name="Goodrich-Blair H."/>
            <person name="Dillman A.R."/>
        </authorList>
    </citation>
    <scope>NUCLEOTIDE SEQUENCE</scope>
    <source>
        <strain evidence="13">PS9179</strain>
        <tissue evidence="13">Whole animal</tissue>
    </source>
</reference>
<keyword evidence="10" id="KW-0472">Membrane</keyword>
<evidence type="ECO:0000256" key="9">
    <source>
        <dbReference type="ARBA" id="ARBA00023128"/>
    </source>
</evidence>
<comment type="function">
    <text evidence="1">Accessory subunit of the mitochondrial membrane respiratory chain NADH dehydrogenase (Complex I), that is believed not to be involved in catalysis. Complex I functions in the transfer of electrons from NADH to the respiratory chain. The immediate electron acceptor for the enzyme is believed to be ubiquinone.</text>
</comment>
<dbReference type="GO" id="GO:0005743">
    <property type="term" value="C:mitochondrial inner membrane"/>
    <property type="evidence" value="ECO:0007669"/>
    <property type="project" value="UniProtKB-SubCell"/>
</dbReference>
<comment type="subcellular location">
    <subcellularLocation>
        <location evidence="3">Mitochondrion inner membrane</location>
        <topology evidence="3">Peripheral membrane protein</topology>
    </subcellularLocation>
    <subcellularLocation>
        <location evidence="2">Mitochondrion intermembrane space</location>
    </subcellularLocation>
</comment>
<evidence type="ECO:0000256" key="7">
    <source>
        <dbReference type="ARBA" id="ARBA00022792"/>
    </source>
</evidence>
<keyword evidence="9" id="KW-0496">Mitochondrion</keyword>
<evidence type="ECO:0000256" key="10">
    <source>
        <dbReference type="ARBA" id="ARBA00023136"/>
    </source>
</evidence>
<comment type="similarity">
    <text evidence="4">Belongs to the complex I NDUFS5 subunit family.</text>
</comment>
<evidence type="ECO:0000256" key="8">
    <source>
        <dbReference type="ARBA" id="ARBA00022982"/>
    </source>
</evidence>
<evidence type="ECO:0000256" key="11">
    <source>
        <dbReference type="ARBA" id="ARBA00023157"/>
    </source>
</evidence>
<organism evidence="13 14">
    <name type="scientific">Steinernema hermaphroditum</name>
    <dbReference type="NCBI Taxonomy" id="289476"/>
    <lineage>
        <taxon>Eukaryota</taxon>
        <taxon>Metazoa</taxon>
        <taxon>Ecdysozoa</taxon>
        <taxon>Nematoda</taxon>
        <taxon>Chromadorea</taxon>
        <taxon>Rhabditida</taxon>
        <taxon>Tylenchina</taxon>
        <taxon>Panagrolaimomorpha</taxon>
        <taxon>Strongyloidoidea</taxon>
        <taxon>Steinernematidae</taxon>
        <taxon>Steinernema</taxon>
    </lineage>
</organism>
<dbReference type="PANTHER" id="PTHR21268:SF2">
    <property type="entry name" value="NADH DEHYDROGENASE [UBIQUINONE] IRON-SULFUR PROTEIN 5"/>
    <property type="match status" value="1"/>
</dbReference>
<keyword evidence="8" id="KW-0249">Electron transport</keyword>
<keyword evidence="11 12" id="KW-1015">Disulfide bond</keyword>
<dbReference type="PANTHER" id="PTHR21268">
    <property type="entry name" value="NADH DEHYDROGENASE [UBIQUINONE] IRON-SULFUR PROTEIN 5"/>
    <property type="match status" value="1"/>
</dbReference>
<protein>
    <recommendedName>
        <fullName evidence="15">Complex I-15 kDa</fullName>
    </recommendedName>
</protein>
<dbReference type="GO" id="GO:0005758">
    <property type="term" value="C:mitochondrial intermembrane space"/>
    <property type="evidence" value="ECO:0007669"/>
    <property type="project" value="UniProtKB-SubCell"/>
</dbReference>
<evidence type="ECO:0000256" key="6">
    <source>
        <dbReference type="ARBA" id="ARBA00022660"/>
    </source>
</evidence>
<sequence>MCHRGVQTLDLKASSSSFCGARLRAPVELRFLYPLESRLLHVLLLSDEMSAGNRVPENFQVLTPTLKVPLTDTFNLPLSQQGKICGFFEAQFYRCMEAYGAKLGRKYCDLEHRDFQECITQDKQKKRFDAIRMERRKQWLQGKRETPFEKDLVQPGQFKPDYFSNNRIH</sequence>
<evidence type="ECO:0000256" key="2">
    <source>
        <dbReference type="ARBA" id="ARBA00004569"/>
    </source>
</evidence>
<dbReference type="EMBL" id="JAUCMV010000001">
    <property type="protein sequence ID" value="KAK0426345.1"/>
    <property type="molecule type" value="Genomic_DNA"/>
</dbReference>
<evidence type="ECO:0000256" key="12">
    <source>
        <dbReference type="PIRSR" id="PIRSR619342-50"/>
    </source>
</evidence>
<evidence type="ECO:0000256" key="5">
    <source>
        <dbReference type="ARBA" id="ARBA00022448"/>
    </source>
</evidence>
<name>A0AA39IMG6_9BILA</name>
<dbReference type="Proteomes" id="UP001175271">
    <property type="component" value="Unassembled WGS sequence"/>
</dbReference>